<evidence type="ECO:0000256" key="1">
    <source>
        <dbReference type="ARBA" id="ARBA00022679"/>
    </source>
</evidence>
<dbReference type="Gene3D" id="3.40.50.150">
    <property type="entry name" value="Vaccinia Virus protein VP39"/>
    <property type="match status" value="1"/>
</dbReference>
<dbReference type="SUPFAM" id="SSF53335">
    <property type="entry name" value="S-adenosyl-L-methionine-dependent methyltransferases"/>
    <property type="match status" value="1"/>
</dbReference>
<proteinExistence type="predicted"/>
<evidence type="ECO:0000313" key="3">
    <source>
        <dbReference type="EMBL" id="MFI5677331.1"/>
    </source>
</evidence>
<reference evidence="3 4" key="1">
    <citation type="submission" date="2024-10" db="EMBL/GenBank/DDBJ databases">
        <title>The Natural Products Discovery Center: Release of the First 8490 Sequenced Strains for Exploring Actinobacteria Biosynthetic Diversity.</title>
        <authorList>
            <person name="Kalkreuter E."/>
            <person name="Kautsar S.A."/>
            <person name="Yang D."/>
            <person name="Bader C.D."/>
            <person name="Teijaro C.N."/>
            <person name="Fluegel L."/>
            <person name="Davis C.M."/>
            <person name="Simpson J.R."/>
            <person name="Lauterbach L."/>
            <person name="Steele A.D."/>
            <person name="Gui C."/>
            <person name="Meng S."/>
            <person name="Li G."/>
            <person name="Viehrig K."/>
            <person name="Ye F."/>
            <person name="Su P."/>
            <person name="Kiefer A.F."/>
            <person name="Nichols A."/>
            <person name="Cepeda A.J."/>
            <person name="Yan W."/>
            <person name="Fan B."/>
            <person name="Jiang Y."/>
            <person name="Adhikari A."/>
            <person name="Zheng C.-J."/>
            <person name="Schuster L."/>
            <person name="Cowan T.M."/>
            <person name="Smanski M.J."/>
            <person name="Chevrette M.G."/>
            <person name="De Carvalho L.P.S."/>
            <person name="Shen B."/>
        </authorList>
    </citation>
    <scope>NUCLEOTIDE SEQUENCE [LARGE SCALE GENOMIC DNA]</scope>
    <source>
        <strain evidence="3 4">NPDC051599</strain>
    </source>
</reference>
<accession>A0ABW7Y4P2</accession>
<dbReference type="RefSeq" id="WP_398657975.1">
    <property type="nucleotide sequence ID" value="NZ_JBITDC010000007.1"/>
</dbReference>
<dbReference type="CDD" id="cd02440">
    <property type="entry name" value="AdoMet_MTases"/>
    <property type="match status" value="1"/>
</dbReference>
<keyword evidence="3" id="KW-0489">Methyltransferase</keyword>
<feature type="domain" description="Methyltransferase" evidence="2">
    <location>
        <begin position="60"/>
        <end position="145"/>
    </location>
</feature>
<dbReference type="PANTHER" id="PTHR43861">
    <property type="entry name" value="TRANS-ACONITATE 2-METHYLTRANSFERASE-RELATED"/>
    <property type="match status" value="1"/>
</dbReference>
<dbReference type="GO" id="GO:0008168">
    <property type="term" value="F:methyltransferase activity"/>
    <property type="evidence" value="ECO:0007669"/>
    <property type="project" value="UniProtKB-KW"/>
</dbReference>
<organism evidence="3 4">
    <name type="scientific">Streptomyces cellulosae</name>
    <dbReference type="NCBI Taxonomy" id="1968"/>
    <lineage>
        <taxon>Bacteria</taxon>
        <taxon>Bacillati</taxon>
        <taxon>Actinomycetota</taxon>
        <taxon>Actinomycetes</taxon>
        <taxon>Kitasatosporales</taxon>
        <taxon>Streptomycetaceae</taxon>
        <taxon>Streptomyces</taxon>
    </lineage>
</organism>
<sequence>MMRSGWSDYGTRFADEESVETYARLYGEGTYDEYVWSLERPTVVDLLRQERHQRGRLRLLDFACGTGRTLAAVDEVADEVTGVDISAEMARHAARSSPKADIKVGCVLSEELLSGPYDAVTIFRFFLNAPQKLRLPVLRKIREHMERDALLVFNNHGHCPSLRSLAVRVPKPRPQPPNELRHRDIVQLLSDSGFRIERRYGFSLFPPVLHRHLPAPVLRRADAAAASPRLRRIPQRVMSEQLYVARAVGEP</sequence>
<comment type="caution">
    <text evidence="3">The sequence shown here is derived from an EMBL/GenBank/DDBJ whole genome shotgun (WGS) entry which is preliminary data.</text>
</comment>
<dbReference type="InterPro" id="IPR041698">
    <property type="entry name" value="Methyltransf_25"/>
</dbReference>
<dbReference type="EMBL" id="JBITDC010000007">
    <property type="protein sequence ID" value="MFI5677331.1"/>
    <property type="molecule type" value="Genomic_DNA"/>
</dbReference>
<keyword evidence="1" id="KW-0808">Transferase</keyword>
<keyword evidence="4" id="KW-1185">Reference proteome</keyword>
<evidence type="ECO:0000259" key="2">
    <source>
        <dbReference type="Pfam" id="PF13649"/>
    </source>
</evidence>
<name>A0ABW7Y4P2_STRCE</name>
<gene>
    <name evidence="3" type="ORF">ACIA8P_22120</name>
</gene>
<dbReference type="InterPro" id="IPR029063">
    <property type="entry name" value="SAM-dependent_MTases_sf"/>
</dbReference>
<dbReference type="Proteomes" id="UP001612415">
    <property type="component" value="Unassembled WGS sequence"/>
</dbReference>
<protein>
    <submittedName>
        <fullName evidence="3">Class I SAM-dependent DNA methyltransferase</fullName>
    </submittedName>
</protein>
<dbReference type="Pfam" id="PF13649">
    <property type="entry name" value="Methyltransf_25"/>
    <property type="match status" value="1"/>
</dbReference>
<dbReference type="GO" id="GO:0032259">
    <property type="term" value="P:methylation"/>
    <property type="evidence" value="ECO:0007669"/>
    <property type="project" value="UniProtKB-KW"/>
</dbReference>
<evidence type="ECO:0000313" key="4">
    <source>
        <dbReference type="Proteomes" id="UP001612415"/>
    </source>
</evidence>